<dbReference type="PANTHER" id="PTHR12835:SF5">
    <property type="entry name" value="BIOTIN--PROTEIN LIGASE"/>
    <property type="match status" value="1"/>
</dbReference>
<dbReference type="EC" id="6.3.4.15" evidence="3"/>
<comment type="caution">
    <text evidence="5">The sequence shown here is derived from an EMBL/GenBank/DDBJ whole genome shotgun (WGS) entry which is preliminary data.</text>
</comment>
<dbReference type="Gene3D" id="3.30.930.10">
    <property type="entry name" value="Bira Bifunctional Protein, Domain 2"/>
    <property type="match status" value="1"/>
</dbReference>
<dbReference type="GO" id="GO:0016874">
    <property type="term" value="F:ligase activity"/>
    <property type="evidence" value="ECO:0007669"/>
    <property type="project" value="UniProtKB-KW"/>
</dbReference>
<feature type="domain" description="BPL/LPL catalytic" evidence="4">
    <location>
        <begin position="23"/>
        <end position="207"/>
    </location>
</feature>
<dbReference type="CDD" id="cd16442">
    <property type="entry name" value="BPL"/>
    <property type="match status" value="1"/>
</dbReference>
<dbReference type="Pfam" id="PF03099">
    <property type="entry name" value="BPL_LplA_LipB"/>
    <property type="match status" value="1"/>
</dbReference>
<dbReference type="InterPro" id="IPR004408">
    <property type="entry name" value="Biotin_CoA_COase_ligase"/>
</dbReference>
<dbReference type="InterPro" id="IPR003142">
    <property type="entry name" value="BPL_C"/>
</dbReference>
<name>A0ABP8NUF3_9NOCA</name>
<evidence type="ECO:0000259" key="4">
    <source>
        <dbReference type="PROSITE" id="PS51733"/>
    </source>
</evidence>
<evidence type="ECO:0000256" key="2">
    <source>
        <dbReference type="ARBA" id="ARBA00023267"/>
    </source>
</evidence>
<dbReference type="InterPro" id="IPR045864">
    <property type="entry name" value="aa-tRNA-synth_II/BPL/LPL"/>
</dbReference>
<dbReference type="InterPro" id="IPR004143">
    <property type="entry name" value="BPL_LPL_catalytic"/>
</dbReference>
<dbReference type="RefSeq" id="WP_345342028.1">
    <property type="nucleotide sequence ID" value="NZ_BAABFB010000018.1"/>
</dbReference>
<protein>
    <recommendedName>
        <fullName evidence="3">biotin--[biotin carboxyl-carrier protein] ligase</fullName>
        <ecNumber evidence="3">6.3.4.15</ecNumber>
    </recommendedName>
</protein>
<sequence>MYSDLNRPPLNADALRAALVTRDAGDPRAFYASLDVVEETGSTNADLLARSVDSALDRAVLIAEYQDHGRGRHSRSFVAPPRSSISVSVLLRMPGLPLRSMGWFPLMTGIAVVDALRSVAEVDAELKWPNDVLIGGKKVAGILAEVAATAPAPAVVIGVGLNVTITEAELPVPTATSLQIAGAATTDRDTLARALLRSLATQFAAWQEDGWQVDGLAAAYRARCGTLGQRVRVELPGDEELVGIAADVDLQGRIVVKPDGGAPAVAVSAGDVTHLRAHAGPA</sequence>
<dbReference type="Gene3D" id="2.30.30.100">
    <property type="match status" value="1"/>
</dbReference>
<keyword evidence="2" id="KW-0092">Biotin</keyword>
<evidence type="ECO:0000313" key="5">
    <source>
        <dbReference type="EMBL" id="GAA4473072.1"/>
    </source>
</evidence>
<dbReference type="NCBIfam" id="TIGR00121">
    <property type="entry name" value="birA_ligase"/>
    <property type="match status" value="1"/>
</dbReference>
<dbReference type="SUPFAM" id="SSF55681">
    <property type="entry name" value="Class II aaRS and biotin synthetases"/>
    <property type="match status" value="1"/>
</dbReference>
<reference evidence="6" key="1">
    <citation type="journal article" date="2019" name="Int. J. Syst. Evol. Microbiol.">
        <title>The Global Catalogue of Microorganisms (GCM) 10K type strain sequencing project: providing services to taxonomists for standard genome sequencing and annotation.</title>
        <authorList>
            <consortium name="The Broad Institute Genomics Platform"/>
            <consortium name="The Broad Institute Genome Sequencing Center for Infectious Disease"/>
            <person name="Wu L."/>
            <person name="Ma J."/>
        </authorList>
    </citation>
    <scope>NUCLEOTIDE SEQUENCE [LARGE SCALE GENOMIC DNA]</scope>
    <source>
        <strain evidence="6">JCM 32206</strain>
    </source>
</reference>
<dbReference type="PROSITE" id="PS51733">
    <property type="entry name" value="BPL_LPL_CATALYTIC"/>
    <property type="match status" value="1"/>
</dbReference>
<accession>A0ABP8NUF3</accession>
<dbReference type="Proteomes" id="UP001501183">
    <property type="component" value="Unassembled WGS sequence"/>
</dbReference>
<dbReference type="Pfam" id="PF02237">
    <property type="entry name" value="BPL_C"/>
    <property type="match status" value="1"/>
</dbReference>
<dbReference type="PANTHER" id="PTHR12835">
    <property type="entry name" value="BIOTIN PROTEIN LIGASE"/>
    <property type="match status" value="1"/>
</dbReference>
<keyword evidence="6" id="KW-1185">Reference proteome</keyword>
<keyword evidence="1 5" id="KW-0436">Ligase</keyword>
<dbReference type="EMBL" id="BAABFB010000018">
    <property type="protein sequence ID" value="GAA4473072.1"/>
    <property type="molecule type" value="Genomic_DNA"/>
</dbReference>
<organism evidence="5 6">
    <name type="scientific">Rhodococcus olei</name>
    <dbReference type="NCBI Taxonomy" id="2161675"/>
    <lineage>
        <taxon>Bacteria</taxon>
        <taxon>Bacillati</taxon>
        <taxon>Actinomycetota</taxon>
        <taxon>Actinomycetes</taxon>
        <taxon>Mycobacteriales</taxon>
        <taxon>Nocardiaceae</taxon>
        <taxon>Rhodococcus</taxon>
    </lineage>
</organism>
<proteinExistence type="predicted"/>
<evidence type="ECO:0000313" key="6">
    <source>
        <dbReference type="Proteomes" id="UP001501183"/>
    </source>
</evidence>
<evidence type="ECO:0000256" key="1">
    <source>
        <dbReference type="ARBA" id="ARBA00022598"/>
    </source>
</evidence>
<gene>
    <name evidence="5" type="ORF">GCM10023094_06100</name>
</gene>
<evidence type="ECO:0000256" key="3">
    <source>
        <dbReference type="ARBA" id="ARBA00024227"/>
    </source>
</evidence>